<evidence type="ECO:0000256" key="3">
    <source>
        <dbReference type="ARBA" id="ARBA00022801"/>
    </source>
</evidence>
<name>A0A9N9B3L0_9GLOM</name>
<dbReference type="PANTHER" id="PTHR43806">
    <property type="entry name" value="PEPTIDASE S8"/>
    <property type="match status" value="1"/>
</dbReference>
<dbReference type="PROSITE" id="PS00138">
    <property type="entry name" value="SUBTILASE_SER"/>
    <property type="match status" value="1"/>
</dbReference>
<organism evidence="6 7">
    <name type="scientific">Racocetra fulgida</name>
    <dbReference type="NCBI Taxonomy" id="60492"/>
    <lineage>
        <taxon>Eukaryota</taxon>
        <taxon>Fungi</taxon>
        <taxon>Fungi incertae sedis</taxon>
        <taxon>Mucoromycota</taxon>
        <taxon>Glomeromycotina</taxon>
        <taxon>Glomeromycetes</taxon>
        <taxon>Diversisporales</taxon>
        <taxon>Gigasporaceae</taxon>
        <taxon>Racocetra</taxon>
    </lineage>
</organism>
<dbReference type="InterPro" id="IPR023828">
    <property type="entry name" value="Peptidase_S8_Ser-AS"/>
</dbReference>
<dbReference type="AlphaFoldDB" id="A0A9N9B3L0"/>
<comment type="caution">
    <text evidence="6">The sequence shown here is derived from an EMBL/GenBank/DDBJ whole genome shotgun (WGS) entry which is preliminary data.</text>
</comment>
<evidence type="ECO:0000256" key="4">
    <source>
        <dbReference type="ARBA" id="ARBA00022825"/>
    </source>
</evidence>
<keyword evidence="2" id="KW-0645">Protease</keyword>
<keyword evidence="4" id="KW-0720">Serine protease</keyword>
<dbReference type="GO" id="GO:0005615">
    <property type="term" value="C:extracellular space"/>
    <property type="evidence" value="ECO:0007669"/>
    <property type="project" value="TreeGrafter"/>
</dbReference>
<dbReference type="PANTHER" id="PTHR43806:SF11">
    <property type="entry name" value="CEREVISIN-RELATED"/>
    <property type="match status" value="1"/>
</dbReference>
<evidence type="ECO:0000313" key="7">
    <source>
        <dbReference type="Proteomes" id="UP000789396"/>
    </source>
</evidence>
<dbReference type="InterPro" id="IPR000209">
    <property type="entry name" value="Peptidase_S8/S53_dom"/>
</dbReference>
<comment type="similarity">
    <text evidence="1">Belongs to the peptidase S8 family.</text>
</comment>
<dbReference type="OrthoDB" id="5419821at2759"/>
<evidence type="ECO:0000313" key="6">
    <source>
        <dbReference type="EMBL" id="CAG8549534.1"/>
    </source>
</evidence>
<evidence type="ECO:0000256" key="1">
    <source>
        <dbReference type="ARBA" id="ARBA00011073"/>
    </source>
</evidence>
<evidence type="ECO:0000259" key="5">
    <source>
        <dbReference type="Pfam" id="PF00082"/>
    </source>
</evidence>
<sequence length="495" mass="56532">MNNEIPHHSPGGHNVKRYYDKVEGSNHPALSDEEKELFECFEIVCGKPLQLISQTLHMIEQESEKFKASIVSIQKYLQNGREVPFGLAQSVKKVFETLVTLIELDVQMFHQNNKFSPIEFVFFCWIIAKFPDVGVIVYKDYLKRMKEYVRRYHVDIRFNQNVYATLRRFVSELEQEQYMSEMNFYGGYDANYDSNEPSRKRIKTEPAAQEQKYNININPYKGTEKKYNIVLKLSKLAQKEHFEWLQSRCNKYVNKVTRSIHNIVDKNDLSDFSEEDNFNVYSGWFTSEFINQELVTRNEVDIIEEDGVMEIDYMIPRDIQTSNVREGLDRIDQIKYTLDQSYSFPHSAGRGVNVYIHPEFEGRAKFGGTFCSGCDNDDENGHGTHVAAIVAGKTFGVAKKATVISIKAFGPSGKCNNSESSIIFSNNESMILSGTSQATPHVAGVVALLIAKDGNKSPTDMFKSLVKLSTKNVLKFPKEITVKGSPNNFLRVPAP</sequence>
<feature type="domain" description="Peptidase S8/S53" evidence="5">
    <location>
        <begin position="426"/>
        <end position="467"/>
    </location>
</feature>
<feature type="domain" description="Peptidase S8/S53" evidence="5">
    <location>
        <begin position="375"/>
        <end position="417"/>
    </location>
</feature>
<proteinExistence type="inferred from homology"/>
<dbReference type="GO" id="GO:0004252">
    <property type="term" value="F:serine-type endopeptidase activity"/>
    <property type="evidence" value="ECO:0007669"/>
    <property type="project" value="InterPro"/>
</dbReference>
<dbReference type="Pfam" id="PF00082">
    <property type="entry name" value="Peptidase_S8"/>
    <property type="match status" value="2"/>
</dbReference>
<keyword evidence="7" id="KW-1185">Reference proteome</keyword>
<dbReference type="InterPro" id="IPR036852">
    <property type="entry name" value="Peptidase_S8/S53_dom_sf"/>
</dbReference>
<reference evidence="6" key="1">
    <citation type="submission" date="2021-06" db="EMBL/GenBank/DDBJ databases">
        <authorList>
            <person name="Kallberg Y."/>
            <person name="Tangrot J."/>
            <person name="Rosling A."/>
        </authorList>
    </citation>
    <scope>NUCLEOTIDE SEQUENCE</scope>
    <source>
        <strain evidence="6">IN212</strain>
    </source>
</reference>
<dbReference type="Proteomes" id="UP000789396">
    <property type="component" value="Unassembled WGS sequence"/>
</dbReference>
<dbReference type="SUPFAM" id="SSF52743">
    <property type="entry name" value="Subtilisin-like"/>
    <property type="match status" value="1"/>
</dbReference>
<dbReference type="Gene3D" id="3.40.50.200">
    <property type="entry name" value="Peptidase S8/S53 domain"/>
    <property type="match status" value="2"/>
</dbReference>
<gene>
    <name evidence="6" type="ORF">RFULGI_LOCUS4588</name>
</gene>
<dbReference type="InterPro" id="IPR050131">
    <property type="entry name" value="Peptidase_S8_subtilisin-like"/>
</dbReference>
<dbReference type="GO" id="GO:0006508">
    <property type="term" value="P:proteolysis"/>
    <property type="evidence" value="ECO:0007669"/>
    <property type="project" value="UniProtKB-KW"/>
</dbReference>
<evidence type="ECO:0000256" key="2">
    <source>
        <dbReference type="ARBA" id="ARBA00022670"/>
    </source>
</evidence>
<protein>
    <submittedName>
        <fullName evidence="6">6980_t:CDS:1</fullName>
    </submittedName>
</protein>
<accession>A0A9N9B3L0</accession>
<dbReference type="EMBL" id="CAJVPZ010004642">
    <property type="protein sequence ID" value="CAG8549534.1"/>
    <property type="molecule type" value="Genomic_DNA"/>
</dbReference>
<keyword evidence="3" id="KW-0378">Hydrolase</keyword>